<protein>
    <recommendedName>
        <fullName evidence="9">Lipoprotein</fullName>
    </recommendedName>
</protein>
<proteinExistence type="predicted"/>
<feature type="compositionally biased region" description="Low complexity" evidence="7">
    <location>
        <begin position="47"/>
        <end position="64"/>
    </location>
</feature>
<accession>A0A0F9B4Z8</accession>
<comment type="caution">
    <text evidence="8">The sequence shown here is derived from an EMBL/GenBank/DDBJ whole genome shotgun (WGS) entry which is preliminary data.</text>
</comment>
<dbReference type="Pfam" id="PF13627">
    <property type="entry name" value="LptM_cons"/>
    <property type="match status" value="1"/>
</dbReference>
<dbReference type="GO" id="GO:0009279">
    <property type="term" value="C:cell outer membrane"/>
    <property type="evidence" value="ECO:0007669"/>
    <property type="project" value="UniProtKB-SubCell"/>
</dbReference>
<sequence>MKEMHLKQLKRLSPLGVLLITLAGCGQSGPLYLPEDKVEPNQPEQVAPPATKTPSSTTESKQDQ</sequence>
<evidence type="ECO:0000256" key="2">
    <source>
        <dbReference type="ARBA" id="ARBA00022729"/>
    </source>
</evidence>
<evidence type="ECO:0000256" key="1">
    <source>
        <dbReference type="ARBA" id="ARBA00004459"/>
    </source>
</evidence>
<keyword evidence="6" id="KW-0449">Lipoprotein</keyword>
<comment type="subcellular location">
    <subcellularLocation>
        <location evidence="1">Cell outer membrane</location>
        <topology evidence="1">Lipid-anchor</topology>
    </subcellularLocation>
</comment>
<dbReference type="PROSITE" id="PS51257">
    <property type="entry name" value="PROKAR_LIPOPROTEIN"/>
    <property type="match status" value="1"/>
</dbReference>
<evidence type="ECO:0000256" key="6">
    <source>
        <dbReference type="ARBA" id="ARBA00023288"/>
    </source>
</evidence>
<evidence type="ECO:0000256" key="5">
    <source>
        <dbReference type="ARBA" id="ARBA00023237"/>
    </source>
</evidence>
<feature type="region of interest" description="Disordered" evidence="7">
    <location>
        <begin position="29"/>
        <end position="64"/>
    </location>
</feature>
<keyword evidence="3" id="KW-0472">Membrane</keyword>
<evidence type="ECO:0000256" key="7">
    <source>
        <dbReference type="SAM" id="MobiDB-lite"/>
    </source>
</evidence>
<evidence type="ECO:0000313" key="8">
    <source>
        <dbReference type="EMBL" id="KKL16700.1"/>
    </source>
</evidence>
<dbReference type="InterPro" id="IPR032831">
    <property type="entry name" value="LptM_cons"/>
</dbReference>
<dbReference type="EMBL" id="LAZR01039559">
    <property type="protein sequence ID" value="KKL16700.1"/>
    <property type="molecule type" value="Genomic_DNA"/>
</dbReference>
<name>A0A0F9B4Z8_9ZZZZ</name>
<keyword evidence="5" id="KW-0998">Cell outer membrane</keyword>
<dbReference type="AlphaFoldDB" id="A0A0F9B4Z8"/>
<evidence type="ECO:0000256" key="3">
    <source>
        <dbReference type="ARBA" id="ARBA00023136"/>
    </source>
</evidence>
<gene>
    <name evidence="8" type="ORF">LCGC14_2492930</name>
</gene>
<evidence type="ECO:0008006" key="9">
    <source>
        <dbReference type="Google" id="ProtNLM"/>
    </source>
</evidence>
<evidence type="ECO:0000256" key="4">
    <source>
        <dbReference type="ARBA" id="ARBA00023139"/>
    </source>
</evidence>
<dbReference type="NCBIfam" id="NF047847">
    <property type="entry name" value="SS_mature_LptM"/>
    <property type="match status" value="1"/>
</dbReference>
<keyword evidence="4" id="KW-0564">Palmitate</keyword>
<organism evidence="8">
    <name type="scientific">marine sediment metagenome</name>
    <dbReference type="NCBI Taxonomy" id="412755"/>
    <lineage>
        <taxon>unclassified sequences</taxon>
        <taxon>metagenomes</taxon>
        <taxon>ecological metagenomes</taxon>
    </lineage>
</organism>
<keyword evidence="2" id="KW-0732">Signal</keyword>
<reference evidence="8" key="1">
    <citation type="journal article" date="2015" name="Nature">
        <title>Complex archaea that bridge the gap between prokaryotes and eukaryotes.</title>
        <authorList>
            <person name="Spang A."/>
            <person name="Saw J.H."/>
            <person name="Jorgensen S.L."/>
            <person name="Zaremba-Niedzwiedzka K."/>
            <person name="Martijn J."/>
            <person name="Lind A.E."/>
            <person name="van Eijk R."/>
            <person name="Schleper C."/>
            <person name="Guy L."/>
            <person name="Ettema T.J."/>
        </authorList>
    </citation>
    <scope>NUCLEOTIDE SEQUENCE</scope>
</reference>